<keyword evidence="2" id="KW-1185">Reference proteome</keyword>
<dbReference type="HOGENOM" id="CLU_2646469_0_0_4"/>
<gene>
    <name evidence="1" type="ordered locus">Veis_2778</name>
</gene>
<accession>A1WLK9</accession>
<dbReference type="eggNOG" id="ENOG50338BA">
    <property type="taxonomic scope" value="Bacteria"/>
</dbReference>
<dbReference type="Proteomes" id="UP000000374">
    <property type="component" value="Chromosome"/>
</dbReference>
<dbReference type="AlphaFoldDB" id="A1WLK9"/>
<evidence type="ECO:0000313" key="1">
    <source>
        <dbReference type="EMBL" id="ABM58516.1"/>
    </source>
</evidence>
<protein>
    <submittedName>
        <fullName evidence="1">Uncharacterized protein</fullName>
    </submittedName>
</protein>
<name>A1WLK9_VEREI</name>
<organism evidence="1 2">
    <name type="scientific">Verminephrobacter eiseniae (strain EF01-2)</name>
    <dbReference type="NCBI Taxonomy" id="391735"/>
    <lineage>
        <taxon>Bacteria</taxon>
        <taxon>Pseudomonadati</taxon>
        <taxon>Pseudomonadota</taxon>
        <taxon>Betaproteobacteria</taxon>
        <taxon>Burkholderiales</taxon>
        <taxon>Comamonadaceae</taxon>
        <taxon>Verminephrobacter</taxon>
    </lineage>
</organism>
<evidence type="ECO:0000313" key="2">
    <source>
        <dbReference type="Proteomes" id="UP000000374"/>
    </source>
</evidence>
<reference evidence="2" key="1">
    <citation type="submission" date="2006-12" db="EMBL/GenBank/DDBJ databases">
        <title>Complete sequence of chromosome 1 of Verminephrobacter eiseniae EF01-2.</title>
        <authorList>
            <person name="Copeland A."/>
            <person name="Lucas S."/>
            <person name="Lapidus A."/>
            <person name="Barry K."/>
            <person name="Detter J.C."/>
            <person name="Glavina del Rio T."/>
            <person name="Dalin E."/>
            <person name="Tice H."/>
            <person name="Pitluck S."/>
            <person name="Chertkov O."/>
            <person name="Brettin T."/>
            <person name="Bruce D."/>
            <person name="Han C."/>
            <person name="Tapia R."/>
            <person name="Gilna P."/>
            <person name="Schmutz J."/>
            <person name="Larimer F."/>
            <person name="Land M."/>
            <person name="Hauser L."/>
            <person name="Kyrpides N."/>
            <person name="Kim E."/>
            <person name="Stahl D."/>
            <person name="Richardson P."/>
        </authorList>
    </citation>
    <scope>NUCLEOTIDE SEQUENCE [LARGE SCALE GENOMIC DNA]</scope>
    <source>
        <strain evidence="2">EF01-2</strain>
    </source>
</reference>
<proteinExistence type="predicted"/>
<sequence length="89" mass="9955">MLSWLPAHFESPHLLRAGHSLRFTPVEVEEFRKLGLDVDGARTQDDLEQALTRWAGTLTEERPDLLDKIASALAQAKGAPLPARLTRVR</sequence>
<dbReference type="EMBL" id="CP000542">
    <property type="protein sequence ID" value="ABM58516.1"/>
    <property type="molecule type" value="Genomic_DNA"/>
</dbReference>
<dbReference type="KEGG" id="vei:Veis_2778"/>